<dbReference type="Gene3D" id="3.90.1580.10">
    <property type="entry name" value="paralog of FGE (formylglycine-generating enzyme)"/>
    <property type="match status" value="1"/>
</dbReference>
<dbReference type="EC" id="2.7.11.1" evidence="4"/>
<dbReference type="GO" id="GO:0120147">
    <property type="term" value="F:formylglycine-generating oxidase activity"/>
    <property type="evidence" value="ECO:0007669"/>
    <property type="project" value="TreeGrafter"/>
</dbReference>
<dbReference type="InterPro" id="IPR049052">
    <property type="entry name" value="nSTAND1"/>
</dbReference>
<feature type="domain" description="Sulfatase-modifying factor enzyme-like" evidence="2">
    <location>
        <begin position="569"/>
        <end position="778"/>
    </location>
</feature>
<dbReference type="InterPro" id="IPR005532">
    <property type="entry name" value="SUMF_dom"/>
</dbReference>
<dbReference type="InterPro" id="IPR042095">
    <property type="entry name" value="SUMF_sf"/>
</dbReference>
<evidence type="ECO:0000259" key="3">
    <source>
        <dbReference type="Pfam" id="PF20703"/>
    </source>
</evidence>
<protein>
    <submittedName>
        <fullName evidence="4">Serine/threonine-protein kinase pkn1</fullName>
        <ecNumber evidence="4">2.7.11.1</ecNumber>
    </submittedName>
</protein>
<keyword evidence="4" id="KW-0808">Transferase</keyword>
<dbReference type="PANTHER" id="PTHR23150">
    <property type="entry name" value="SULFATASE MODIFYING FACTOR 1, 2"/>
    <property type="match status" value="1"/>
</dbReference>
<dbReference type="SUPFAM" id="SSF52540">
    <property type="entry name" value="P-loop containing nucleoside triphosphate hydrolases"/>
    <property type="match status" value="1"/>
</dbReference>
<evidence type="ECO:0000313" key="5">
    <source>
        <dbReference type="Proteomes" id="UP000021816"/>
    </source>
</evidence>
<dbReference type="Pfam" id="PF20703">
    <property type="entry name" value="nSTAND1"/>
    <property type="match status" value="1"/>
</dbReference>
<name>A0A011QTM0_9PROT</name>
<feature type="region of interest" description="Disordered" evidence="1">
    <location>
        <begin position="1"/>
        <end position="31"/>
    </location>
</feature>
<accession>A0A011QTM0</accession>
<dbReference type="InterPro" id="IPR027417">
    <property type="entry name" value="P-loop_NTPase"/>
</dbReference>
<dbReference type="Proteomes" id="UP000021816">
    <property type="component" value="Unassembled WGS sequence"/>
</dbReference>
<dbReference type="Pfam" id="PF03781">
    <property type="entry name" value="FGE-sulfatase"/>
    <property type="match status" value="1"/>
</dbReference>
<gene>
    <name evidence="4" type="primary">pkn1_4</name>
    <name evidence="4" type="ORF">AW10_00666</name>
</gene>
<evidence type="ECO:0000259" key="2">
    <source>
        <dbReference type="Pfam" id="PF03781"/>
    </source>
</evidence>
<evidence type="ECO:0000313" key="4">
    <source>
        <dbReference type="EMBL" id="EXI82219.1"/>
    </source>
</evidence>
<keyword evidence="4" id="KW-0418">Kinase</keyword>
<dbReference type="InterPro" id="IPR051043">
    <property type="entry name" value="Sulfatase_Mod_Factor_Kinase"/>
</dbReference>
<dbReference type="AlphaFoldDB" id="A0A011QTM0"/>
<dbReference type="STRING" id="1454003.AW10_00666"/>
<sequence>MTHSAAAPPPSNKTTKRATVPEKRQSGRPANPVCYPAVDAAVNPYPGLAAFTPEAHPFFFGRDEDSERVVERLAETRLISVVGRSGSGKSSLVAAGVVPRLAALFGELGYLRCEPQASPFQQLAEVLCREPPGASATADQETLNHLRRALAEAGASKSSQERLAAACVDLLRQRKRPMLLLFDQFEELFAQTPVTCARRFRQFFGALLDMEGLYLVLTLRSEFTVRLMEWLGEDLFRASLVALQPVKDEEQLAAIIRGPAQACGVPVQTELVSTLIAAASGSTGALPLIALTLERLFEQRDAEEGMTLAAYERMGGLASIMDTAAASIERLIDSEPALELACAQLFAELATVIDEVPTRRTVEIAPLRVDRQISRLVDALRGQGFLSEPDDQHVELAHETLLIHWPRLRQWCARYRDSLSLRRQAKMAAREWWQLVAQEAGSTAAGRPANDPRLWSWERQKPVLLALLELSHRVPVLDPDDFCDPGIAAWRTLADSLDKTLHRFLRPEPLRLLDELASDRTQHHRREEIGLRLNQMGDPRRGVGLTAAGLPDIVWIDIANGGEVQLEGKATEVFTVKPLRISRYPITWQQYGAFLNAEDGYHDRRWWRKLVQRKQPGDTRWGFQNHPAINIAWSDAVAFCRWLSEHSAAGAGMIIRLPTEWEWQWVAQGGVMKRKYPWGNDWNPARANSHESGTGRTMAVGMYPLGAPEGEAVADLAGNVWEWCLNEYDHPASTQIGGEVSRTLRGGSWLDFPGDLRTAKREEFSPDDRDGDIGFRVVLATPFE</sequence>
<dbReference type="EMBL" id="JEMX01000012">
    <property type="protein sequence ID" value="EXI82219.1"/>
    <property type="molecule type" value="Genomic_DNA"/>
</dbReference>
<dbReference type="PANTHER" id="PTHR23150:SF19">
    <property type="entry name" value="FORMYLGLYCINE-GENERATING ENZYME"/>
    <property type="match status" value="1"/>
</dbReference>
<dbReference type="Gene3D" id="3.40.50.300">
    <property type="entry name" value="P-loop containing nucleotide triphosphate hydrolases"/>
    <property type="match status" value="1"/>
</dbReference>
<organism evidence="4 5">
    <name type="scientific">Candidatus Accumulibacter appositus</name>
    <dbReference type="NCBI Taxonomy" id="1454003"/>
    <lineage>
        <taxon>Bacteria</taxon>
        <taxon>Pseudomonadati</taxon>
        <taxon>Pseudomonadota</taxon>
        <taxon>Betaproteobacteria</taxon>
        <taxon>Candidatus Accumulibacter</taxon>
    </lineage>
</organism>
<comment type="caution">
    <text evidence="4">The sequence shown here is derived from an EMBL/GenBank/DDBJ whole genome shotgun (WGS) entry which is preliminary data.</text>
</comment>
<reference evidence="4 5" key="1">
    <citation type="submission" date="2014-02" db="EMBL/GenBank/DDBJ databases">
        <title>Expanding our view of genomic diversity in Candidatus Accumulibacter clades.</title>
        <authorList>
            <person name="Skennerton C.T."/>
            <person name="Barr J.J."/>
            <person name="Slater F.R."/>
            <person name="Bond P.L."/>
            <person name="Tyson G.W."/>
        </authorList>
    </citation>
    <scope>NUCLEOTIDE SEQUENCE [LARGE SCALE GENOMIC DNA]</scope>
    <source>
        <strain evidence="5">BA-92</strain>
    </source>
</reference>
<feature type="domain" description="Novel STAND NTPase 1" evidence="3">
    <location>
        <begin position="44"/>
        <end position="435"/>
    </location>
</feature>
<proteinExistence type="predicted"/>
<dbReference type="InterPro" id="IPR016187">
    <property type="entry name" value="CTDL_fold"/>
</dbReference>
<dbReference type="GO" id="GO:0004674">
    <property type="term" value="F:protein serine/threonine kinase activity"/>
    <property type="evidence" value="ECO:0007669"/>
    <property type="project" value="UniProtKB-EC"/>
</dbReference>
<evidence type="ECO:0000256" key="1">
    <source>
        <dbReference type="SAM" id="MobiDB-lite"/>
    </source>
</evidence>
<dbReference type="PATRIC" id="fig|1454003.3.peg.681"/>
<dbReference type="SUPFAM" id="SSF56436">
    <property type="entry name" value="C-type lectin-like"/>
    <property type="match status" value="1"/>
</dbReference>